<proteinExistence type="predicted"/>
<dbReference type="Proteomes" id="UP000626026">
    <property type="component" value="Unassembled WGS sequence"/>
</dbReference>
<dbReference type="SUPFAM" id="SSF50969">
    <property type="entry name" value="YVTN repeat-like/Quinoprotein amine dehydrogenase"/>
    <property type="match status" value="1"/>
</dbReference>
<dbReference type="Pfam" id="PF14339">
    <property type="entry name" value="DUF4394"/>
    <property type="match status" value="1"/>
</dbReference>
<dbReference type="Gene3D" id="2.130.10.10">
    <property type="entry name" value="YVTN repeat-like/Quinoprotein amine dehydrogenase"/>
    <property type="match status" value="1"/>
</dbReference>
<evidence type="ECO:0000313" key="3">
    <source>
        <dbReference type="Proteomes" id="UP000626026"/>
    </source>
</evidence>
<dbReference type="InterPro" id="IPR011044">
    <property type="entry name" value="Quino_amine_DH_bsu"/>
</dbReference>
<reference evidence="2 3" key="1">
    <citation type="journal article" date="2013" name="Int. J. Syst. Evol. Microbiol.">
        <title>Roseomonas aerophila sp. nov., isolated from air.</title>
        <authorList>
            <person name="Kim S.J."/>
            <person name="Weon H.Y."/>
            <person name="Ahn J.H."/>
            <person name="Hong S.B."/>
            <person name="Seok S.J."/>
            <person name="Whang K.S."/>
            <person name="Kwon S.W."/>
        </authorList>
    </citation>
    <scope>NUCLEOTIDE SEQUENCE [LARGE SCALE GENOMIC DNA]</scope>
    <source>
        <strain evidence="2 3">NBRC 108923</strain>
    </source>
</reference>
<keyword evidence="3" id="KW-1185">Reference proteome</keyword>
<protein>
    <submittedName>
        <fullName evidence="2">DUF4394 domain-containing protein</fullName>
    </submittedName>
</protein>
<dbReference type="EMBL" id="JACTVA010000026">
    <property type="protein sequence ID" value="MBC9208077.1"/>
    <property type="molecule type" value="Genomic_DNA"/>
</dbReference>
<gene>
    <name evidence="2" type="ORF">IBL26_14625</name>
</gene>
<accession>A0ABR7RPP0</accession>
<dbReference type="InterPro" id="IPR025507">
    <property type="entry name" value="DUF4394"/>
</dbReference>
<feature type="domain" description="DUF4394" evidence="1">
    <location>
        <begin position="15"/>
        <end position="236"/>
    </location>
</feature>
<dbReference type="InterPro" id="IPR015943">
    <property type="entry name" value="WD40/YVTN_repeat-like_dom_sf"/>
</dbReference>
<sequence>MAQAATLVGLTAEGQLVRIDTETRRAMAPVRVQGATGRLLGIDVRPADNKLYGVTESGEIVTIDPMTGAATKVIQLNERFESGGRAVVDFNPVADRLRLMGMGGVNFRVNVETGQVVRDGELKYQPGTPLAGTMPRITAGAYTNSMQGATATMLLTIDGVLSQLNLQAPPNDGVQQVRGAIGHGVGASAAFDILSVGTTNTAYLLSGGVLHTVNLENGTPAVLGPVAGSTDVIDIAVMP</sequence>
<evidence type="ECO:0000313" key="2">
    <source>
        <dbReference type="EMBL" id="MBC9208077.1"/>
    </source>
</evidence>
<evidence type="ECO:0000259" key="1">
    <source>
        <dbReference type="Pfam" id="PF14339"/>
    </source>
</evidence>
<comment type="caution">
    <text evidence="2">The sequence shown here is derived from an EMBL/GenBank/DDBJ whole genome shotgun (WGS) entry which is preliminary data.</text>
</comment>
<organism evidence="2 3">
    <name type="scientific">Teichococcus aerophilus</name>
    <dbReference type="NCBI Taxonomy" id="1224513"/>
    <lineage>
        <taxon>Bacteria</taxon>
        <taxon>Pseudomonadati</taxon>
        <taxon>Pseudomonadota</taxon>
        <taxon>Alphaproteobacteria</taxon>
        <taxon>Acetobacterales</taxon>
        <taxon>Roseomonadaceae</taxon>
        <taxon>Roseomonas</taxon>
    </lineage>
</organism>
<name>A0ABR7RPP0_9PROT</name>